<dbReference type="AlphaFoldDB" id="A0A1Q8QDR5"/>
<dbReference type="RefSeq" id="WP_170871628.1">
    <property type="nucleotide sequence ID" value="NZ_MLBF01000115.1"/>
</dbReference>
<dbReference type="STRING" id="1888891.DSOL_5312"/>
<keyword evidence="2" id="KW-1185">Reference proteome</keyword>
<protein>
    <submittedName>
        <fullName evidence="1">Uncharacterized protein</fullName>
    </submittedName>
</protein>
<evidence type="ECO:0000313" key="1">
    <source>
        <dbReference type="EMBL" id="OLN25441.1"/>
    </source>
</evidence>
<sequence>MKGLSEPFFRAFVRRVQKLGYTDLKNMTQSLEKLVADMLPQESEPEQEPENELEV</sequence>
<accession>A0A1Q8QDR5</accession>
<proteinExistence type="predicted"/>
<dbReference type="EMBL" id="MLBF01000115">
    <property type="protein sequence ID" value="OLN25441.1"/>
    <property type="molecule type" value="Genomic_DNA"/>
</dbReference>
<organism evidence="1 2">
    <name type="scientific">Desulfosporosinus metallidurans</name>
    <dbReference type="NCBI Taxonomy" id="1888891"/>
    <lineage>
        <taxon>Bacteria</taxon>
        <taxon>Bacillati</taxon>
        <taxon>Bacillota</taxon>
        <taxon>Clostridia</taxon>
        <taxon>Eubacteriales</taxon>
        <taxon>Desulfitobacteriaceae</taxon>
        <taxon>Desulfosporosinus</taxon>
    </lineage>
</organism>
<reference evidence="1 2" key="1">
    <citation type="submission" date="2016-09" db="EMBL/GenBank/DDBJ databases">
        <title>Complete genome of Desulfosporosinus sp. OL.</title>
        <authorList>
            <person name="Mardanov A."/>
            <person name="Beletsky A."/>
            <person name="Panova A."/>
            <person name="Karnachuk O."/>
            <person name="Ravin N."/>
        </authorList>
    </citation>
    <scope>NUCLEOTIDE SEQUENCE [LARGE SCALE GENOMIC DNA]</scope>
    <source>
        <strain evidence="1 2">OL</strain>
    </source>
</reference>
<name>A0A1Q8QDR5_9FIRM</name>
<dbReference type="Proteomes" id="UP000186102">
    <property type="component" value="Unassembled WGS sequence"/>
</dbReference>
<gene>
    <name evidence="1" type="ORF">DSOL_5312</name>
</gene>
<evidence type="ECO:0000313" key="2">
    <source>
        <dbReference type="Proteomes" id="UP000186102"/>
    </source>
</evidence>
<comment type="caution">
    <text evidence="1">The sequence shown here is derived from an EMBL/GenBank/DDBJ whole genome shotgun (WGS) entry which is preliminary data.</text>
</comment>